<dbReference type="Proteomes" id="UP000008370">
    <property type="component" value="Unassembled WGS sequence"/>
</dbReference>
<dbReference type="EMBL" id="JH930472">
    <property type="protein sequence ID" value="EKM56047.1"/>
    <property type="molecule type" value="Genomic_DNA"/>
</dbReference>
<keyword evidence="2" id="KW-1185">Reference proteome</keyword>
<sequence length="98" mass="11281">MKIVDNSPEHGDISCVFPREIVDIIIDHLGQLETRGVLQKCCLVCRAWALRVRLHLFRRVEIRVKGLDNDCDDFQEQLENTLCEFSAFLSRAPPPPFS</sequence>
<name>K5WZU7_PHACS</name>
<dbReference type="RefSeq" id="XP_007396347.1">
    <property type="nucleotide sequence ID" value="XM_007396285.1"/>
</dbReference>
<dbReference type="OrthoDB" id="2788229at2759"/>
<reference evidence="1 2" key="1">
    <citation type="journal article" date="2012" name="BMC Genomics">
        <title>Comparative genomics of the white-rot fungi, Phanerochaete carnosa and P. chrysosporium, to elucidate the genetic basis of the distinct wood types they colonize.</title>
        <authorList>
            <person name="Suzuki H."/>
            <person name="MacDonald J."/>
            <person name="Syed K."/>
            <person name="Salamov A."/>
            <person name="Hori C."/>
            <person name="Aerts A."/>
            <person name="Henrissat B."/>
            <person name="Wiebenga A."/>
            <person name="vanKuyk P.A."/>
            <person name="Barry K."/>
            <person name="Lindquist E."/>
            <person name="LaButti K."/>
            <person name="Lapidus A."/>
            <person name="Lucas S."/>
            <person name="Coutinho P."/>
            <person name="Gong Y."/>
            <person name="Samejima M."/>
            <person name="Mahadevan R."/>
            <person name="Abou-Zaid M."/>
            <person name="de Vries R.P."/>
            <person name="Igarashi K."/>
            <person name="Yadav J.S."/>
            <person name="Grigoriev I.V."/>
            <person name="Master E.R."/>
        </authorList>
    </citation>
    <scope>NUCLEOTIDE SEQUENCE [LARGE SCALE GENOMIC DNA]</scope>
    <source>
        <strain evidence="1 2">HHB-10118-sp</strain>
    </source>
</reference>
<feature type="non-terminal residue" evidence="1">
    <location>
        <position position="98"/>
    </location>
</feature>
<organism evidence="1 2">
    <name type="scientific">Phanerochaete carnosa (strain HHB-10118-sp)</name>
    <name type="common">White-rot fungus</name>
    <name type="synonym">Peniophora carnosa</name>
    <dbReference type="NCBI Taxonomy" id="650164"/>
    <lineage>
        <taxon>Eukaryota</taxon>
        <taxon>Fungi</taxon>
        <taxon>Dikarya</taxon>
        <taxon>Basidiomycota</taxon>
        <taxon>Agaricomycotina</taxon>
        <taxon>Agaricomycetes</taxon>
        <taxon>Polyporales</taxon>
        <taxon>Phanerochaetaceae</taxon>
        <taxon>Phanerochaete</taxon>
    </lineage>
</organism>
<protein>
    <recommendedName>
        <fullName evidence="3">F-box domain-containing protein</fullName>
    </recommendedName>
</protein>
<proteinExistence type="predicted"/>
<dbReference type="InParanoid" id="K5WZU7"/>
<dbReference type="GeneID" id="18916749"/>
<accession>K5WZU7</accession>
<dbReference type="KEGG" id="pco:PHACADRAFT_257086"/>
<evidence type="ECO:0000313" key="2">
    <source>
        <dbReference type="Proteomes" id="UP000008370"/>
    </source>
</evidence>
<evidence type="ECO:0000313" key="1">
    <source>
        <dbReference type="EMBL" id="EKM56047.1"/>
    </source>
</evidence>
<evidence type="ECO:0008006" key="3">
    <source>
        <dbReference type="Google" id="ProtNLM"/>
    </source>
</evidence>
<dbReference type="AlphaFoldDB" id="K5WZU7"/>
<gene>
    <name evidence="1" type="ORF">PHACADRAFT_257086</name>
</gene>
<dbReference type="HOGENOM" id="CLU_2339234_0_0_1"/>